<organism evidence="1 3">
    <name type="scientific">Leptospira selangorensis</name>
    <dbReference type="NCBI Taxonomy" id="2484982"/>
    <lineage>
        <taxon>Bacteria</taxon>
        <taxon>Pseudomonadati</taxon>
        <taxon>Spirochaetota</taxon>
        <taxon>Spirochaetia</taxon>
        <taxon>Leptospirales</taxon>
        <taxon>Leptospiraceae</taxon>
        <taxon>Leptospira</taxon>
    </lineage>
</organism>
<sequence>MQEKEMSLEMNVQMTIIDNLGIKMYSNFDAVLAELISNAYDADSTEVEISIPEGTITENARIIIKDNGLGMDFSEINSTYLNLGRNRRENPATAITPNLKRKVMGRKGIGKLSAFGVSNTIEIQTNKENVETTFLLNLQDIRSTPASEKYKPPFQVAKGKENSGTIVTLSEITRKRQIDIHSLRVKLARRFSCIDSNFNLSINGIAISPDERDLKSKCEIFKEYNNEEINSELKIKINGWIGTLPNQVSSDITPGIVIMVRGRLAQEPSFFDVPSGGWITMAKYYMVGEIHADFLDEDSGDDLILTNRSSIDWTSEFGQALQSWGQNEIKINANSWGENQRRKKEKVIREAPEYSEWLQHLSKPEQKVADKMISALTSEGNLSDDRILELTGFIKSSFDFQVFKELASAISDSPTIEDQKLIELFHEWDIIEAREVFKVAEGRLIAIRQLEKLILDNAREVPDIHNFLGKYPWILDPSWTLAYNEATFTKLLKDHFKEPIEMPDVNRRIDFVCIGAGDTMHIVELKRPKTKIGKNELSQLEDYVAFARQNLGTSPNGRSYRAACGYIIGEEISNDSFIKERLETLERSRMYFRKYSELLSMAQRLHEDFFKKMQKYK</sequence>
<dbReference type="EMBL" id="RQGU01000086">
    <property type="protein sequence ID" value="TGM22116.1"/>
    <property type="molecule type" value="Genomic_DNA"/>
</dbReference>
<comment type="caution">
    <text evidence="1">The sequence shown here is derived from an EMBL/GenBank/DDBJ whole genome shotgun (WGS) entry which is preliminary data.</text>
</comment>
<keyword evidence="4" id="KW-1185">Reference proteome</keyword>
<dbReference type="InterPro" id="IPR036890">
    <property type="entry name" value="HATPase_C_sf"/>
</dbReference>
<dbReference type="InterPro" id="IPR011856">
    <property type="entry name" value="tRNA_endonuc-like_dom_sf"/>
</dbReference>
<evidence type="ECO:0000313" key="1">
    <source>
        <dbReference type="EMBL" id="TGM13544.1"/>
    </source>
</evidence>
<accession>A0A5F2C2M6</accession>
<protein>
    <recommendedName>
        <fullName evidence="5">ATP-binding protein</fullName>
    </recommendedName>
</protein>
<dbReference type="Gene3D" id="3.30.565.10">
    <property type="entry name" value="Histidine kinase-like ATPase, C-terminal domain"/>
    <property type="match status" value="1"/>
</dbReference>
<dbReference type="Proteomes" id="UP000297832">
    <property type="component" value="Unassembled WGS sequence"/>
</dbReference>
<dbReference type="GO" id="GO:0003676">
    <property type="term" value="F:nucleic acid binding"/>
    <property type="evidence" value="ECO:0007669"/>
    <property type="project" value="InterPro"/>
</dbReference>
<dbReference type="EMBL" id="RQGV01000012">
    <property type="protein sequence ID" value="TGM13544.1"/>
    <property type="molecule type" value="Genomic_DNA"/>
</dbReference>
<dbReference type="Gene3D" id="3.40.1350.10">
    <property type="match status" value="1"/>
</dbReference>
<dbReference type="Pfam" id="PF13589">
    <property type="entry name" value="HATPase_c_3"/>
    <property type="match status" value="1"/>
</dbReference>
<evidence type="ECO:0000313" key="3">
    <source>
        <dbReference type="Proteomes" id="UP000297832"/>
    </source>
</evidence>
<dbReference type="SUPFAM" id="SSF55874">
    <property type="entry name" value="ATPase domain of HSP90 chaperone/DNA topoisomerase II/histidine kinase"/>
    <property type="match status" value="1"/>
</dbReference>
<name>A0A5F2C2M6_9LEPT</name>
<evidence type="ECO:0000313" key="2">
    <source>
        <dbReference type="EMBL" id="TGM22116.1"/>
    </source>
</evidence>
<reference evidence="2" key="1">
    <citation type="submission" date="2018-10" db="EMBL/GenBank/DDBJ databases">
        <authorList>
            <person name="Vincent A.T."/>
            <person name="Schiettekatte O."/>
            <person name="Bourhy P."/>
            <person name="Veyrier F.J."/>
            <person name="Picardeau M."/>
        </authorList>
    </citation>
    <scope>NUCLEOTIDE SEQUENCE</scope>
    <source>
        <strain evidence="2">201702406</strain>
    </source>
</reference>
<evidence type="ECO:0000313" key="4">
    <source>
        <dbReference type="Proteomes" id="UP000298057"/>
    </source>
</evidence>
<proteinExistence type="predicted"/>
<dbReference type="AlphaFoldDB" id="A0A5F2C2M6"/>
<dbReference type="RefSeq" id="WP_135626723.1">
    <property type="nucleotide sequence ID" value="NZ_RQGU01000086.1"/>
</dbReference>
<dbReference type="Proteomes" id="UP000298057">
    <property type="component" value="Unassembled WGS sequence"/>
</dbReference>
<evidence type="ECO:0008006" key="5">
    <source>
        <dbReference type="Google" id="ProtNLM"/>
    </source>
</evidence>
<reference evidence="3 4" key="2">
    <citation type="journal article" date="2019" name="PLoS Negl. Trop. Dis.">
        <title>Revisiting the worldwide diversity of Leptospira species in the environment.</title>
        <authorList>
            <person name="Vincent A.T."/>
            <person name="Schiettekatte O."/>
            <person name="Bourhy P."/>
            <person name="Veyrier F.J."/>
            <person name="Picardeau M."/>
        </authorList>
    </citation>
    <scope>NUCLEOTIDE SEQUENCE [LARGE SCALE GENOMIC DNA]</scope>
    <source>
        <strain evidence="1 3">201702405</strain>
        <strain evidence="4">201702406</strain>
    </source>
</reference>
<gene>
    <name evidence="1" type="ORF">EHQ81_11980</name>
    <name evidence="2" type="ORF">EHQ82_06745</name>
</gene>